<proteinExistence type="predicted"/>
<feature type="transmembrane region" description="Helical" evidence="2">
    <location>
        <begin position="937"/>
        <end position="959"/>
    </location>
</feature>
<sequence length="966" mass="104265">MNFSTFRTRMRPRMLGLIGAVALLAALLLPGPGLNLIRLVDESTQVGTHRPGTGDALTSLPPDQPFFDAEGRDTGELHPCAGRDLLYHAHVDAGYVTRNERGELDVMAVNNTKVIPQDSACMRLGPDSFNGVEVSRFVVPQDPALSFLGAPGSIVWRAPFENYGWKWLPIWAGLGAFDGEHEWKVPTDFVANAVQLELVDFEGPGEMNIYNYLPTWDRAARIIGSKDLRTTTLRVGGHGHMNWAFSQPGIYKLSWQAQGRHYDGSVERSAPVTQYWLVGEDSQVGLLPGTSRDLGNYGKRAETLREEMGLSEPSGALAEAVMAEQAPKLKAEDVTAMVEDQFYNSTAPISSGDVVFNVGYSGKELLQEAEVTLEPQVDAKHIEGAVVIEVPDSAAKCIAADDPYLSHFARAAGSRLVWMTGEPGGNTPSFGFDTSGLDLSQLSEQQVVVEPGVTAPRGGVFAIGAGQGEHFAPIATNANSNSSPLQLLGAQRHHLQYMMSAPGIYSEDGSVQVFHKTDPRYDFYSPIFLVGNQVINEWRKRAGVEERLPETQPTCATAPPVRGIDPFTPELVDAPEDPENLPEETAAPEEPEQPQEPEQPVEEEPSPSPSATETPEASALHRIQLGHLDMALGTLDGSAIAYLKDESDPANPVRRESGTFSIVVPQRAWHKDASVLELEDFADGAFVLPEVQDRRLPWPGVSNEAFDFSAVHPEHPTTDFSIASVLNAPEGGRLVISGTEDMKVKRQLDSADPSASIALPAFTHAHKAFWFNKPGTYEVRFAYSWINQQGATEQVFLDTTFEVGTLPKEEEPQPQPTQQPAQPTQQPAKPQQPTHPAKPQAQPQQPAQPAKPQAQAPAPAIAASPQVPPAQAPAAAPARPAPPRAAAAVPKAGSTPAPPKAAAIPRPAPPLPQNAPLAQGPKPPLSRQAAQERSLEVWRGVLLGVGGFSLLLALVVYLYSRRSKTD</sequence>
<feature type="compositionally biased region" description="Low complexity" evidence="1">
    <location>
        <begin position="816"/>
        <end position="865"/>
    </location>
</feature>
<keyword evidence="2" id="KW-0812">Transmembrane</keyword>
<protein>
    <submittedName>
        <fullName evidence="3">Uncharacterized protein</fullName>
    </submittedName>
</protein>
<gene>
    <name evidence="3" type="ORF">CPELA_01410</name>
</gene>
<feature type="compositionally biased region" description="Acidic residues" evidence="1">
    <location>
        <begin position="573"/>
        <end position="605"/>
    </location>
</feature>
<dbReference type="OrthoDB" id="4424311at2"/>
<evidence type="ECO:0000256" key="1">
    <source>
        <dbReference type="SAM" id="MobiDB-lite"/>
    </source>
</evidence>
<dbReference type="InterPro" id="IPR022435">
    <property type="entry name" value="Surface-anchored_actinobac"/>
</dbReference>
<organism evidence="3 4">
    <name type="scientific">Corynebacterium pelargi</name>
    <dbReference type="NCBI Taxonomy" id="1471400"/>
    <lineage>
        <taxon>Bacteria</taxon>
        <taxon>Bacillati</taxon>
        <taxon>Actinomycetota</taxon>
        <taxon>Actinomycetes</taxon>
        <taxon>Mycobacteriales</taxon>
        <taxon>Corynebacteriaceae</taxon>
        <taxon>Corynebacterium</taxon>
    </lineage>
</organism>
<keyword evidence="2" id="KW-1133">Transmembrane helix</keyword>
<reference evidence="3 4" key="1">
    <citation type="submission" date="2019-01" db="EMBL/GenBank/DDBJ databases">
        <authorList>
            <person name="Ruckert C."/>
            <person name="Busche T."/>
            <person name="Kalinowski J."/>
        </authorList>
    </citation>
    <scope>NUCLEOTIDE SEQUENCE [LARGE SCALE GENOMIC DNA]</scope>
    <source>
        <strain evidence="3 4">136/3</strain>
    </source>
</reference>
<accession>A0A410W6K3</accession>
<feature type="region of interest" description="Disordered" evidence="1">
    <location>
        <begin position="807"/>
        <end position="932"/>
    </location>
</feature>
<dbReference type="AlphaFoldDB" id="A0A410W6K3"/>
<feature type="compositionally biased region" description="Low complexity" evidence="1">
    <location>
        <begin position="609"/>
        <end position="618"/>
    </location>
</feature>
<dbReference type="NCBIfam" id="TIGR03769">
    <property type="entry name" value="P_ac_wall_RPT"/>
    <property type="match status" value="1"/>
</dbReference>
<evidence type="ECO:0000313" key="4">
    <source>
        <dbReference type="Proteomes" id="UP000288929"/>
    </source>
</evidence>
<dbReference type="NCBIfam" id="NF038134">
    <property type="entry name" value="choice_anch_M"/>
    <property type="match status" value="2"/>
</dbReference>
<keyword evidence="4" id="KW-1185">Reference proteome</keyword>
<dbReference type="RefSeq" id="WP_128889147.1">
    <property type="nucleotide sequence ID" value="NZ_BMCX01000006.1"/>
</dbReference>
<evidence type="ECO:0000256" key="2">
    <source>
        <dbReference type="SAM" id="Phobius"/>
    </source>
</evidence>
<feature type="compositionally biased region" description="Low complexity" evidence="1">
    <location>
        <begin position="872"/>
        <end position="892"/>
    </location>
</feature>
<dbReference type="EMBL" id="CP035299">
    <property type="protein sequence ID" value="QAU51582.1"/>
    <property type="molecule type" value="Genomic_DNA"/>
</dbReference>
<dbReference type="KEGG" id="cpeg:CPELA_01410"/>
<feature type="region of interest" description="Disordered" evidence="1">
    <location>
        <begin position="547"/>
        <end position="618"/>
    </location>
</feature>
<dbReference type="Proteomes" id="UP000288929">
    <property type="component" value="Chromosome"/>
</dbReference>
<name>A0A410W6K3_9CORY</name>
<keyword evidence="2" id="KW-0472">Membrane</keyword>
<evidence type="ECO:0000313" key="3">
    <source>
        <dbReference type="EMBL" id="QAU51582.1"/>
    </source>
</evidence>